<accession>A0A8K0KQX9</accession>
<gene>
    <name evidence="1" type="ORF">J437_LFUL018660</name>
</gene>
<sequence length="101" mass="11053">MFEIYDRGAAAHESKFLGLGIVGIEELMVNPSQRQVIALQCRPYETDDVTGSLTVEFLFIEGAEIPQMTDHPYKLKETSKSVSPTGKVITTTKTVFSKAGG</sequence>
<proteinExistence type="predicted"/>
<dbReference type="PANTHER" id="PTHR21119">
    <property type="entry name" value="C2 DOMAIN-CONTAINING PROTEIN"/>
    <property type="match status" value="1"/>
</dbReference>
<keyword evidence="2" id="KW-1185">Reference proteome</keyword>
<evidence type="ECO:0000313" key="1">
    <source>
        <dbReference type="EMBL" id="KAG8238829.1"/>
    </source>
</evidence>
<dbReference type="EMBL" id="KZ309444">
    <property type="protein sequence ID" value="KAG8238829.1"/>
    <property type="molecule type" value="Genomic_DNA"/>
</dbReference>
<name>A0A8K0KQX9_LADFU</name>
<protein>
    <submittedName>
        <fullName evidence="1">Uncharacterized protein</fullName>
    </submittedName>
</protein>
<organism evidence="1 2">
    <name type="scientific">Ladona fulva</name>
    <name type="common">Scarce chaser dragonfly</name>
    <name type="synonym">Libellula fulva</name>
    <dbReference type="NCBI Taxonomy" id="123851"/>
    <lineage>
        <taxon>Eukaryota</taxon>
        <taxon>Metazoa</taxon>
        <taxon>Ecdysozoa</taxon>
        <taxon>Arthropoda</taxon>
        <taxon>Hexapoda</taxon>
        <taxon>Insecta</taxon>
        <taxon>Pterygota</taxon>
        <taxon>Palaeoptera</taxon>
        <taxon>Odonata</taxon>
        <taxon>Epiprocta</taxon>
        <taxon>Anisoptera</taxon>
        <taxon>Libelluloidea</taxon>
        <taxon>Libellulidae</taxon>
        <taxon>Ladona</taxon>
    </lineage>
</organism>
<dbReference type="InterPro" id="IPR039934">
    <property type="entry name" value="C2CD2/C2CD2L"/>
</dbReference>
<dbReference type="PANTHER" id="PTHR21119:SF5">
    <property type="entry name" value="C2 DOMAIN-CONTAINING PROTEIN"/>
    <property type="match status" value="1"/>
</dbReference>
<comment type="caution">
    <text evidence="1">The sequence shown here is derived from an EMBL/GenBank/DDBJ whole genome shotgun (WGS) entry which is preliminary data.</text>
</comment>
<reference evidence="1" key="2">
    <citation type="submission" date="2017-10" db="EMBL/GenBank/DDBJ databases">
        <title>Ladona fulva Genome sequencing and assembly.</title>
        <authorList>
            <person name="Murali S."/>
            <person name="Richards S."/>
            <person name="Bandaranaike D."/>
            <person name="Bellair M."/>
            <person name="Blankenburg K."/>
            <person name="Chao H."/>
            <person name="Dinh H."/>
            <person name="Doddapaneni H."/>
            <person name="Dugan-Rocha S."/>
            <person name="Elkadiri S."/>
            <person name="Gnanaolivu R."/>
            <person name="Hernandez B."/>
            <person name="Skinner E."/>
            <person name="Javaid M."/>
            <person name="Lee S."/>
            <person name="Li M."/>
            <person name="Ming W."/>
            <person name="Munidasa M."/>
            <person name="Muniz J."/>
            <person name="Nguyen L."/>
            <person name="Hughes D."/>
            <person name="Osuji N."/>
            <person name="Pu L.-L."/>
            <person name="Puazo M."/>
            <person name="Qu C."/>
            <person name="Quiroz J."/>
            <person name="Raj R."/>
            <person name="Weissenberger G."/>
            <person name="Xin Y."/>
            <person name="Zou X."/>
            <person name="Han Y."/>
            <person name="Worley K."/>
            <person name="Muzny D."/>
            <person name="Gibbs R."/>
        </authorList>
    </citation>
    <scope>NUCLEOTIDE SEQUENCE</scope>
    <source>
        <strain evidence="1">Sampled in the wild</strain>
    </source>
</reference>
<reference evidence="1" key="1">
    <citation type="submission" date="2013-04" db="EMBL/GenBank/DDBJ databases">
        <authorList>
            <person name="Qu J."/>
            <person name="Murali S.C."/>
            <person name="Bandaranaike D."/>
            <person name="Bellair M."/>
            <person name="Blankenburg K."/>
            <person name="Chao H."/>
            <person name="Dinh H."/>
            <person name="Doddapaneni H."/>
            <person name="Downs B."/>
            <person name="Dugan-Rocha S."/>
            <person name="Elkadiri S."/>
            <person name="Gnanaolivu R.D."/>
            <person name="Hernandez B."/>
            <person name="Javaid M."/>
            <person name="Jayaseelan J.C."/>
            <person name="Lee S."/>
            <person name="Li M."/>
            <person name="Ming W."/>
            <person name="Munidasa M."/>
            <person name="Muniz J."/>
            <person name="Nguyen L."/>
            <person name="Ongeri F."/>
            <person name="Osuji N."/>
            <person name="Pu L.-L."/>
            <person name="Puazo M."/>
            <person name="Qu C."/>
            <person name="Quiroz J."/>
            <person name="Raj R."/>
            <person name="Weissenberger G."/>
            <person name="Xin Y."/>
            <person name="Zou X."/>
            <person name="Han Y."/>
            <person name="Richards S."/>
            <person name="Worley K."/>
            <person name="Muzny D."/>
            <person name="Gibbs R."/>
        </authorList>
    </citation>
    <scope>NUCLEOTIDE SEQUENCE</scope>
    <source>
        <strain evidence="1">Sampled in the wild</strain>
    </source>
</reference>
<dbReference type="Proteomes" id="UP000792457">
    <property type="component" value="Unassembled WGS sequence"/>
</dbReference>
<dbReference type="OrthoDB" id="9976063at2759"/>
<evidence type="ECO:0000313" key="2">
    <source>
        <dbReference type="Proteomes" id="UP000792457"/>
    </source>
</evidence>
<dbReference type="AlphaFoldDB" id="A0A8K0KQX9"/>